<keyword evidence="3" id="KW-1185">Reference proteome</keyword>
<protein>
    <recommendedName>
        <fullName evidence="4">Cytochrome P450</fullName>
    </recommendedName>
</protein>
<dbReference type="GO" id="GO:0005506">
    <property type="term" value="F:iron ion binding"/>
    <property type="evidence" value="ECO:0007669"/>
    <property type="project" value="InterPro"/>
</dbReference>
<evidence type="ECO:0008006" key="4">
    <source>
        <dbReference type="Google" id="ProtNLM"/>
    </source>
</evidence>
<dbReference type="Pfam" id="PF00067">
    <property type="entry name" value="p450"/>
    <property type="match status" value="1"/>
</dbReference>
<dbReference type="EMBL" id="CAJVSB020000889">
    <property type="protein sequence ID" value="CAH2080377.1"/>
    <property type="molecule type" value="Genomic_DNA"/>
</dbReference>
<accession>A0AAU9T7Q8</accession>
<reference evidence="2 3" key="1">
    <citation type="submission" date="2022-03" db="EMBL/GenBank/DDBJ databases">
        <authorList>
            <person name="Nunn A."/>
            <person name="Chopra R."/>
            <person name="Nunn A."/>
            <person name="Contreras Garrido A."/>
        </authorList>
    </citation>
    <scope>NUCLEOTIDE SEQUENCE [LARGE SCALE GENOMIC DNA]</scope>
</reference>
<name>A0AAU9T7Q8_THLAR</name>
<evidence type="ECO:0000256" key="1">
    <source>
        <dbReference type="SAM" id="Phobius"/>
    </source>
</evidence>
<keyword evidence="1" id="KW-0812">Transmembrane</keyword>
<sequence length="91" mass="10125">MEASLLYSSLTIVFLVIAFTFFSSKKSHRSRNLPPSPPGLPVIGHLHLVKKPLHRFLQELAQKLGPVFSLRFGSHLVVVVSTSTAVEECFH</sequence>
<feature type="transmembrane region" description="Helical" evidence="1">
    <location>
        <begin position="6"/>
        <end position="23"/>
    </location>
</feature>
<dbReference type="InterPro" id="IPR001128">
    <property type="entry name" value="Cyt_P450"/>
</dbReference>
<dbReference type="GO" id="GO:0016705">
    <property type="term" value="F:oxidoreductase activity, acting on paired donors, with incorporation or reduction of molecular oxygen"/>
    <property type="evidence" value="ECO:0007669"/>
    <property type="project" value="InterPro"/>
</dbReference>
<dbReference type="AlphaFoldDB" id="A0AAU9T7Q8"/>
<comment type="caution">
    <text evidence="2">The sequence shown here is derived from an EMBL/GenBank/DDBJ whole genome shotgun (WGS) entry which is preliminary data.</text>
</comment>
<dbReference type="SUPFAM" id="SSF48264">
    <property type="entry name" value="Cytochrome P450"/>
    <property type="match status" value="1"/>
</dbReference>
<proteinExistence type="predicted"/>
<keyword evidence="1" id="KW-0472">Membrane</keyword>
<gene>
    <name evidence="2" type="ORF">TAV2_LOCUS26110</name>
</gene>
<dbReference type="PANTHER" id="PTHR24299">
    <property type="entry name" value="CYTOCHROME P450 FAMILY 1"/>
    <property type="match status" value="1"/>
</dbReference>
<keyword evidence="1" id="KW-1133">Transmembrane helix</keyword>
<organism evidence="2 3">
    <name type="scientific">Thlaspi arvense</name>
    <name type="common">Field penny-cress</name>
    <dbReference type="NCBI Taxonomy" id="13288"/>
    <lineage>
        <taxon>Eukaryota</taxon>
        <taxon>Viridiplantae</taxon>
        <taxon>Streptophyta</taxon>
        <taxon>Embryophyta</taxon>
        <taxon>Tracheophyta</taxon>
        <taxon>Spermatophyta</taxon>
        <taxon>Magnoliopsida</taxon>
        <taxon>eudicotyledons</taxon>
        <taxon>Gunneridae</taxon>
        <taxon>Pentapetalae</taxon>
        <taxon>rosids</taxon>
        <taxon>malvids</taxon>
        <taxon>Brassicales</taxon>
        <taxon>Brassicaceae</taxon>
        <taxon>Thlaspideae</taxon>
        <taxon>Thlaspi</taxon>
    </lineage>
</organism>
<dbReference type="GO" id="GO:0020037">
    <property type="term" value="F:heme binding"/>
    <property type="evidence" value="ECO:0007669"/>
    <property type="project" value="InterPro"/>
</dbReference>
<evidence type="ECO:0000313" key="3">
    <source>
        <dbReference type="Proteomes" id="UP000836841"/>
    </source>
</evidence>
<dbReference type="PANTHER" id="PTHR24299:SF63">
    <property type="entry name" value="ISOFLAVONE 2'-HYDROXYLASE"/>
    <property type="match status" value="1"/>
</dbReference>
<dbReference type="InterPro" id="IPR036396">
    <property type="entry name" value="Cyt_P450_sf"/>
</dbReference>
<dbReference type="Proteomes" id="UP000836841">
    <property type="component" value="Unassembled WGS sequence"/>
</dbReference>
<dbReference type="Gene3D" id="1.10.630.10">
    <property type="entry name" value="Cytochrome P450"/>
    <property type="match status" value="1"/>
</dbReference>
<dbReference type="GO" id="GO:0004497">
    <property type="term" value="F:monooxygenase activity"/>
    <property type="evidence" value="ECO:0007669"/>
    <property type="project" value="InterPro"/>
</dbReference>
<evidence type="ECO:0000313" key="2">
    <source>
        <dbReference type="EMBL" id="CAH2080377.1"/>
    </source>
</evidence>